<dbReference type="InterPro" id="IPR037171">
    <property type="entry name" value="NagB/RpiA_transferase-like"/>
</dbReference>
<dbReference type="RefSeq" id="WP_111458046.1">
    <property type="nucleotide sequence ID" value="NZ_QFYP01000001.1"/>
</dbReference>
<reference evidence="6" key="1">
    <citation type="submission" date="2018-05" db="EMBL/GenBank/DDBJ databases">
        <authorList>
            <person name="Li X."/>
        </authorList>
    </citation>
    <scope>NUCLEOTIDE SEQUENCE [LARGE SCALE GENOMIC DNA]</scope>
    <source>
        <strain evidence="6">HKS-05</strain>
    </source>
</reference>
<comment type="caution">
    <text evidence="5">The sequence shown here is derived from an EMBL/GenBank/DDBJ whole genome shotgun (WGS) entry which is preliminary data.</text>
</comment>
<dbReference type="PROSITE" id="PS51000">
    <property type="entry name" value="HTH_DEOR_2"/>
    <property type="match status" value="1"/>
</dbReference>
<dbReference type="Gene3D" id="3.30.750.70">
    <property type="entry name" value="4-hydroxybutyrate coenzyme like domains"/>
    <property type="match status" value="1"/>
</dbReference>
<sequence length="258" mass="27599">MSGPIARRHNQILDIARRTGRVTVEALADQLGVTVQTIRKDLNDLSSRSLLARVHGGAVITSGIDNLSYEARRQLAQPEKRAIGKAVAALIPDGASVFINIGTTTEEVARALAERTGLLVITNNLNVVDLLYRNPGIEVVVVGGRVRHFDRAAVGAFAVDFIRNFKVDIAIIGASALDEDGTLLDFDMNEVQVSQAIIHNARSVILATDGLKLGRPAPVRIGHISDIDVLVTDRMTNPTLVAACETHGVQVIEVLPAG</sequence>
<dbReference type="InterPro" id="IPR001034">
    <property type="entry name" value="DeoR_HTH"/>
</dbReference>
<keyword evidence="1" id="KW-0678">Repressor</keyword>
<dbReference type="PANTHER" id="PTHR30363">
    <property type="entry name" value="HTH-TYPE TRANSCRIPTIONAL REGULATOR SRLR-RELATED"/>
    <property type="match status" value="1"/>
</dbReference>
<dbReference type="InterPro" id="IPR014036">
    <property type="entry name" value="DeoR-like_C"/>
</dbReference>
<feature type="domain" description="HTH deoR-type" evidence="4">
    <location>
        <begin position="5"/>
        <end position="60"/>
    </location>
</feature>
<dbReference type="GO" id="GO:0003700">
    <property type="term" value="F:DNA-binding transcription factor activity"/>
    <property type="evidence" value="ECO:0007669"/>
    <property type="project" value="InterPro"/>
</dbReference>
<accession>A0A328B4G6</accession>
<evidence type="ECO:0000256" key="1">
    <source>
        <dbReference type="ARBA" id="ARBA00022491"/>
    </source>
</evidence>
<dbReference type="InterPro" id="IPR050313">
    <property type="entry name" value="Carb_Metab_HTH_regulators"/>
</dbReference>
<dbReference type="PRINTS" id="PR00037">
    <property type="entry name" value="HTHLACR"/>
</dbReference>
<dbReference type="SMART" id="SM00420">
    <property type="entry name" value="HTH_DEOR"/>
    <property type="match status" value="1"/>
</dbReference>
<dbReference type="PANTHER" id="PTHR30363:SF4">
    <property type="entry name" value="GLYCEROL-3-PHOSPHATE REGULON REPRESSOR"/>
    <property type="match status" value="1"/>
</dbReference>
<keyword evidence="6" id="KW-1185">Reference proteome</keyword>
<dbReference type="SUPFAM" id="SSF46785">
    <property type="entry name" value="Winged helix' DNA-binding domain"/>
    <property type="match status" value="1"/>
</dbReference>
<dbReference type="InterPro" id="IPR036388">
    <property type="entry name" value="WH-like_DNA-bd_sf"/>
</dbReference>
<keyword evidence="2" id="KW-0805">Transcription regulation</keyword>
<dbReference type="AlphaFoldDB" id="A0A328B4G6"/>
<evidence type="ECO:0000256" key="3">
    <source>
        <dbReference type="ARBA" id="ARBA00023163"/>
    </source>
</evidence>
<dbReference type="InterPro" id="IPR036390">
    <property type="entry name" value="WH_DNA-bd_sf"/>
</dbReference>
<evidence type="ECO:0000313" key="6">
    <source>
        <dbReference type="Proteomes" id="UP000249842"/>
    </source>
</evidence>
<evidence type="ECO:0000313" key="5">
    <source>
        <dbReference type="EMBL" id="RAK60754.1"/>
    </source>
</evidence>
<dbReference type="Pfam" id="PF08220">
    <property type="entry name" value="HTH_DeoR"/>
    <property type="match status" value="1"/>
</dbReference>
<gene>
    <name evidence="5" type="ORF">DJ021_13530</name>
</gene>
<name>A0A328B4G6_9CAUL</name>
<evidence type="ECO:0000259" key="4">
    <source>
        <dbReference type="PROSITE" id="PS51000"/>
    </source>
</evidence>
<dbReference type="OrthoDB" id="31600at2"/>
<keyword evidence="3" id="KW-0804">Transcription</keyword>
<dbReference type="EMBL" id="QFYP01000001">
    <property type="protein sequence ID" value="RAK60754.1"/>
    <property type="molecule type" value="Genomic_DNA"/>
</dbReference>
<proteinExistence type="predicted"/>
<protein>
    <submittedName>
        <fullName evidence="5">DeoR family transcriptional regulator</fullName>
    </submittedName>
</protein>
<dbReference type="Pfam" id="PF00455">
    <property type="entry name" value="DeoRC"/>
    <property type="match status" value="1"/>
</dbReference>
<dbReference type="SMART" id="SM01134">
    <property type="entry name" value="DeoRC"/>
    <property type="match status" value="1"/>
</dbReference>
<organism evidence="5 6">
    <name type="scientific">Phenylobacterium hankyongense</name>
    <dbReference type="NCBI Taxonomy" id="1813876"/>
    <lineage>
        <taxon>Bacteria</taxon>
        <taxon>Pseudomonadati</taxon>
        <taxon>Pseudomonadota</taxon>
        <taxon>Alphaproteobacteria</taxon>
        <taxon>Caulobacterales</taxon>
        <taxon>Caulobacteraceae</taxon>
        <taxon>Phenylobacterium</taxon>
    </lineage>
</organism>
<dbReference type="SUPFAM" id="SSF100950">
    <property type="entry name" value="NagB/RpiA/CoA transferase-like"/>
    <property type="match status" value="1"/>
</dbReference>
<dbReference type="Gene3D" id="1.10.10.10">
    <property type="entry name" value="Winged helix-like DNA-binding domain superfamily/Winged helix DNA-binding domain"/>
    <property type="match status" value="1"/>
</dbReference>
<dbReference type="Proteomes" id="UP000249842">
    <property type="component" value="Unassembled WGS sequence"/>
</dbReference>
<evidence type="ECO:0000256" key="2">
    <source>
        <dbReference type="ARBA" id="ARBA00023015"/>
    </source>
</evidence>